<keyword evidence="7" id="KW-1185">Reference proteome</keyword>
<evidence type="ECO:0000313" key="7">
    <source>
        <dbReference type="Proteomes" id="UP000054408"/>
    </source>
</evidence>
<name>A0A0L0DGF3_THETB</name>
<evidence type="ECO:0000313" key="6">
    <source>
        <dbReference type="EMBL" id="KNC51412.1"/>
    </source>
</evidence>
<dbReference type="GeneID" id="25566484"/>
<comment type="function">
    <text evidence="4">Component of the eukaryotic translation initiation factor 3 (eIF-3) complex, which is involved in protein synthesis of a specialized repertoire of mRNAs and, together with other initiation factors, stimulates binding of mRNA and methionyl-tRNAi to the 40S ribosome. The eIF-3 complex specifically targets and initiates translation of a subset of mRNAs involved in cell proliferation.</text>
</comment>
<evidence type="ECO:0000256" key="1">
    <source>
        <dbReference type="ARBA" id="ARBA00022490"/>
    </source>
</evidence>
<dbReference type="PANTHER" id="PTHR13242:SF0">
    <property type="entry name" value="EUKARYOTIC TRANSLATION INITIATION FACTOR 3 SUBUNIT L"/>
    <property type="match status" value="1"/>
</dbReference>
<dbReference type="GO" id="GO:0033290">
    <property type="term" value="C:eukaryotic 48S preinitiation complex"/>
    <property type="evidence" value="ECO:0007669"/>
    <property type="project" value="UniProtKB-UniRule"/>
</dbReference>
<gene>
    <name evidence="6" type="ORF">AMSG_07598</name>
</gene>
<dbReference type="STRING" id="461836.A0A0L0DGF3"/>
<dbReference type="GO" id="GO:0005852">
    <property type="term" value="C:eukaryotic translation initiation factor 3 complex"/>
    <property type="evidence" value="ECO:0007669"/>
    <property type="project" value="UniProtKB-UniRule"/>
</dbReference>
<keyword evidence="5" id="KW-0472">Membrane</keyword>
<keyword evidence="5" id="KW-0812">Transmembrane</keyword>
<dbReference type="EMBL" id="GL349467">
    <property type="protein sequence ID" value="KNC51412.1"/>
    <property type="molecule type" value="Genomic_DNA"/>
</dbReference>
<dbReference type="AlphaFoldDB" id="A0A0L0DGF3"/>
<comment type="subunit">
    <text evidence="4">Component of the eukaryotic translation initiation factor 3 (eIF-3) complex.</text>
</comment>
<feature type="transmembrane region" description="Helical" evidence="5">
    <location>
        <begin position="266"/>
        <end position="284"/>
    </location>
</feature>
<evidence type="ECO:0000256" key="2">
    <source>
        <dbReference type="ARBA" id="ARBA00022540"/>
    </source>
</evidence>
<dbReference type="OrthoDB" id="15082at2759"/>
<accession>A0A0L0DGF3</accession>
<dbReference type="RefSeq" id="XP_013756079.1">
    <property type="nucleotide sequence ID" value="XM_013900625.1"/>
</dbReference>
<keyword evidence="2 4" id="KW-0396">Initiation factor</keyword>
<dbReference type="InterPro" id="IPR019382">
    <property type="entry name" value="eIF3l"/>
</dbReference>
<dbReference type="OMA" id="AGWFIRN"/>
<comment type="subcellular location">
    <subcellularLocation>
        <location evidence="4">Cytoplasm</location>
    </subcellularLocation>
</comment>
<proteinExistence type="inferred from homology"/>
<dbReference type="eggNOG" id="KOG3677">
    <property type="taxonomic scope" value="Eukaryota"/>
</dbReference>
<comment type="similarity">
    <text evidence="4">Belongs to the eIF-3 subunit L family.</text>
</comment>
<dbReference type="PANTHER" id="PTHR13242">
    <property type="entry name" value="EUKARYOTIC TRANSLATION INITIATION FACTOR 3"/>
    <property type="match status" value="1"/>
</dbReference>
<dbReference type="GO" id="GO:0003743">
    <property type="term" value="F:translation initiation factor activity"/>
    <property type="evidence" value="ECO:0007669"/>
    <property type="project" value="UniProtKB-UniRule"/>
</dbReference>
<sequence length="522" mass="60669">MNFDDDYDDYEYDGYDESGEYTMPEAVRSFLLYFRRALVEGNMYEINALYENTFSSLSKKYFRNREWPPVEAVVELVGSDEVFLMFYSEIYYRHIYANLTPTLEQRFASYEAYCKLFDHLLGVGSPEELPLGVHEIPPAWIWDMVDEFIYQYQSFCQFRHKTRNLSAEDVAALSDHPEMWSVTNVLAKLYGFVAKSNVEEVLKVERANPDLVISGDEPGMTFGSTNLYKMLGYFSMVGLLRLHTLLGDYRLALQSIAAIDITDKRAYYTLVTACHISLFYYLGFGYMMMRRYVDAIGSWSTALNYITRTKQFHTRSYQYDSILKMNEQMYTFLAATISLSPRRIDESLQQTLRDKHADRMTRMQNGDVKAFEEAFSRACPKFINPAVPDFGDLDAEAGKYGSAFQAQLSLFLRDVRAQFSVPRVRSYLKLYTSMATDKLAGFLSIDEAEFRTLLMCYKHKTCNLIHEEESMAPLDGTIASSSDVTFYLERDMVTIADTKVARRYCDYFIRHVKRFSDIMRKK</sequence>
<organism evidence="6 7">
    <name type="scientific">Thecamonas trahens ATCC 50062</name>
    <dbReference type="NCBI Taxonomy" id="461836"/>
    <lineage>
        <taxon>Eukaryota</taxon>
        <taxon>Apusozoa</taxon>
        <taxon>Apusomonadida</taxon>
        <taxon>Apusomonadidae</taxon>
        <taxon>Thecamonas</taxon>
    </lineage>
</organism>
<dbReference type="HAMAP" id="MF_03011">
    <property type="entry name" value="eIF3l"/>
    <property type="match status" value="1"/>
</dbReference>
<keyword evidence="5" id="KW-1133">Transmembrane helix</keyword>
<dbReference type="GO" id="GO:0001732">
    <property type="term" value="P:formation of cytoplasmic translation initiation complex"/>
    <property type="evidence" value="ECO:0007669"/>
    <property type="project" value="UniProtKB-UniRule"/>
</dbReference>
<evidence type="ECO:0000256" key="5">
    <source>
        <dbReference type="SAM" id="Phobius"/>
    </source>
</evidence>
<dbReference type="Proteomes" id="UP000054408">
    <property type="component" value="Unassembled WGS sequence"/>
</dbReference>
<keyword evidence="3 4" id="KW-0648">Protein biosynthesis</keyword>
<dbReference type="Pfam" id="PF10255">
    <property type="entry name" value="Paf67"/>
    <property type="match status" value="1"/>
</dbReference>
<evidence type="ECO:0000256" key="3">
    <source>
        <dbReference type="ARBA" id="ARBA00022917"/>
    </source>
</evidence>
<protein>
    <recommendedName>
        <fullName evidence="4">Eukaryotic translation initiation factor 3 subunit L</fullName>
        <shortName evidence="4">eIF3l</shortName>
    </recommendedName>
</protein>
<reference evidence="6 7" key="1">
    <citation type="submission" date="2010-05" db="EMBL/GenBank/DDBJ databases">
        <title>The Genome Sequence of Thecamonas trahens ATCC 50062.</title>
        <authorList>
            <consortium name="The Broad Institute Genome Sequencing Platform"/>
            <person name="Russ C."/>
            <person name="Cuomo C."/>
            <person name="Shea T."/>
            <person name="Young S.K."/>
            <person name="Zeng Q."/>
            <person name="Koehrsen M."/>
            <person name="Haas B."/>
            <person name="Borodovsky M."/>
            <person name="Guigo R."/>
            <person name="Alvarado L."/>
            <person name="Berlin A."/>
            <person name="Bochicchio J."/>
            <person name="Borenstein D."/>
            <person name="Chapman S."/>
            <person name="Chen Z."/>
            <person name="Freedman E."/>
            <person name="Gellesch M."/>
            <person name="Goldberg J."/>
            <person name="Griggs A."/>
            <person name="Gujja S."/>
            <person name="Heilman E."/>
            <person name="Heiman D."/>
            <person name="Hepburn T."/>
            <person name="Howarth C."/>
            <person name="Jen D."/>
            <person name="Larson L."/>
            <person name="Mehta T."/>
            <person name="Park D."/>
            <person name="Pearson M."/>
            <person name="Roberts A."/>
            <person name="Saif S."/>
            <person name="Shenoy N."/>
            <person name="Sisk P."/>
            <person name="Stolte C."/>
            <person name="Sykes S."/>
            <person name="Thomson T."/>
            <person name="Walk T."/>
            <person name="White J."/>
            <person name="Yandava C."/>
            <person name="Burger G."/>
            <person name="Gray M.W."/>
            <person name="Holland P.W.H."/>
            <person name="King N."/>
            <person name="Lang F.B.F."/>
            <person name="Roger A.J."/>
            <person name="Ruiz-Trillo I."/>
            <person name="Lander E."/>
            <person name="Nusbaum C."/>
        </authorList>
    </citation>
    <scope>NUCLEOTIDE SEQUENCE [LARGE SCALE GENOMIC DNA]</scope>
    <source>
        <strain evidence="6 7">ATCC 50062</strain>
    </source>
</reference>
<evidence type="ECO:0000256" key="4">
    <source>
        <dbReference type="HAMAP-Rule" id="MF_03011"/>
    </source>
</evidence>
<keyword evidence="1 4" id="KW-0963">Cytoplasm</keyword>
<dbReference type="GO" id="GO:0016282">
    <property type="term" value="C:eukaryotic 43S preinitiation complex"/>
    <property type="evidence" value="ECO:0007669"/>
    <property type="project" value="UniProtKB-UniRule"/>
</dbReference>